<organism evidence="1 2">
    <name type="scientific">Pseudomonas syringae pv. actinidiae</name>
    <dbReference type="NCBI Taxonomy" id="103796"/>
    <lineage>
        <taxon>Bacteria</taxon>
        <taxon>Pseudomonadati</taxon>
        <taxon>Pseudomonadota</taxon>
        <taxon>Gammaproteobacteria</taxon>
        <taxon>Pseudomonadales</taxon>
        <taxon>Pseudomonadaceae</taxon>
        <taxon>Pseudomonas</taxon>
        <taxon>Pseudomonas syringae</taxon>
    </lineage>
</organism>
<name>A0AAN4Q1C2_PSESF</name>
<accession>A0AAN4Q1C2</accession>
<gene>
    <name evidence="1" type="ORF">KPSA3_01144</name>
</gene>
<dbReference type="Proteomes" id="UP000248291">
    <property type="component" value="Unassembled WGS sequence"/>
</dbReference>
<protein>
    <submittedName>
        <fullName evidence="1">3-polyprenyl-4-hydroxybenzoate decarboxylase</fullName>
    </submittedName>
</protein>
<evidence type="ECO:0000313" key="2">
    <source>
        <dbReference type="Proteomes" id="UP000248291"/>
    </source>
</evidence>
<dbReference type="EMBL" id="BGKA01000037">
    <property type="protein sequence ID" value="GBH15221.1"/>
    <property type="molecule type" value="Genomic_DNA"/>
</dbReference>
<reference evidence="1 2" key="1">
    <citation type="submission" date="2018-04" db="EMBL/GenBank/DDBJ databases">
        <title>Draft genome sequence of Pseudomonas syringae pv. actinidiae biovar 3 strains isolated from kiwifruit in Kagawa prefecture.</title>
        <authorList>
            <person name="Tabuchi M."/>
            <person name="Saito M."/>
            <person name="Fujiwara S."/>
            <person name="Sasa N."/>
            <person name="Akimitsu K."/>
            <person name="Gomi K."/>
            <person name="Konishi-Sugita S."/>
            <person name="Hamano K."/>
            <person name="Kataoka I."/>
        </authorList>
    </citation>
    <scope>NUCLEOTIDE SEQUENCE [LARGE SCALE GENOMIC DNA]</scope>
    <source>
        <strain evidence="1 2">MAFF212211</strain>
    </source>
</reference>
<comment type="caution">
    <text evidence="1">The sequence shown here is derived from an EMBL/GenBank/DDBJ whole genome shotgun (WGS) entry which is preliminary data.</text>
</comment>
<dbReference type="AlphaFoldDB" id="A0AAN4Q1C2"/>
<evidence type="ECO:0000313" key="1">
    <source>
        <dbReference type="EMBL" id="GBH15221.1"/>
    </source>
</evidence>
<sequence length="40" mass="4437">MSGLSSSVGSKYRPANISDVSRYAICPHWHKLRGRFLTGT</sequence>
<proteinExistence type="predicted"/>